<dbReference type="AlphaFoldDB" id="X1J5G2"/>
<name>X1J5G2_9ZZZZ</name>
<reference evidence="1" key="1">
    <citation type="journal article" date="2014" name="Front. Microbiol.">
        <title>High frequency of phylogenetically diverse reductive dehalogenase-homologous genes in deep subseafloor sedimentary metagenomes.</title>
        <authorList>
            <person name="Kawai M."/>
            <person name="Futagami T."/>
            <person name="Toyoda A."/>
            <person name="Takaki Y."/>
            <person name="Nishi S."/>
            <person name="Hori S."/>
            <person name="Arai W."/>
            <person name="Tsubouchi T."/>
            <person name="Morono Y."/>
            <person name="Uchiyama I."/>
            <person name="Ito T."/>
            <person name="Fujiyama A."/>
            <person name="Inagaki F."/>
            <person name="Takami H."/>
        </authorList>
    </citation>
    <scope>NUCLEOTIDE SEQUENCE</scope>
    <source>
        <strain evidence="1">Expedition CK06-06</strain>
    </source>
</reference>
<protein>
    <submittedName>
        <fullName evidence="1">Uncharacterized protein</fullName>
    </submittedName>
</protein>
<accession>X1J5G2</accession>
<comment type="caution">
    <text evidence="1">The sequence shown here is derived from an EMBL/GenBank/DDBJ whole genome shotgun (WGS) entry which is preliminary data.</text>
</comment>
<sequence length="253" mass="28166">LKVMGLSEADAQKYSRDTGRSLTVLQRQLTKIVDQPEWAKADSTRNIVPALLAGRWTEKKEADKEIISRLAGKPYDSFSEKLSAWLHKPDSPMLKIGDGWRLVSPIDAWFALAPFLTEADLQQLRSAALKVLGSINPLLDLEPEKRWSASVYGKEPLYSGTLREGIAQTLVLIAVFGDDKRIPVSTTAQTWVDNVVRELLHDADWKLWHSLSDVLPLIAEAAPSSFLDTVEVSLSQDPPPIMAMFSETEDPMT</sequence>
<feature type="non-terminal residue" evidence="1">
    <location>
        <position position="1"/>
    </location>
</feature>
<feature type="non-terminal residue" evidence="1">
    <location>
        <position position="253"/>
    </location>
</feature>
<proteinExistence type="predicted"/>
<organism evidence="1">
    <name type="scientific">marine sediment metagenome</name>
    <dbReference type="NCBI Taxonomy" id="412755"/>
    <lineage>
        <taxon>unclassified sequences</taxon>
        <taxon>metagenomes</taxon>
        <taxon>ecological metagenomes</taxon>
    </lineage>
</organism>
<gene>
    <name evidence="1" type="ORF">S03H2_56745</name>
</gene>
<evidence type="ECO:0000313" key="1">
    <source>
        <dbReference type="EMBL" id="GAH89242.1"/>
    </source>
</evidence>
<dbReference type="EMBL" id="BARU01036328">
    <property type="protein sequence ID" value="GAH89242.1"/>
    <property type="molecule type" value="Genomic_DNA"/>
</dbReference>